<dbReference type="Proteomes" id="UP000827092">
    <property type="component" value="Unassembled WGS sequence"/>
</dbReference>
<keyword evidence="3" id="KW-1185">Reference proteome</keyword>
<keyword evidence="1" id="KW-0472">Membrane</keyword>
<organism evidence="2 3">
    <name type="scientific">Oedothorax gibbosus</name>
    <dbReference type="NCBI Taxonomy" id="931172"/>
    <lineage>
        <taxon>Eukaryota</taxon>
        <taxon>Metazoa</taxon>
        <taxon>Ecdysozoa</taxon>
        <taxon>Arthropoda</taxon>
        <taxon>Chelicerata</taxon>
        <taxon>Arachnida</taxon>
        <taxon>Araneae</taxon>
        <taxon>Araneomorphae</taxon>
        <taxon>Entelegynae</taxon>
        <taxon>Araneoidea</taxon>
        <taxon>Linyphiidae</taxon>
        <taxon>Erigoninae</taxon>
        <taxon>Oedothorax</taxon>
    </lineage>
</organism>
<keyword evidence="1" id="KW-0812">Transmembrane</keyword>
<keyword evidence="1" id="KW-1133">Transmembrane helix</keyword>
<feature type="transmembrane region" description="Helical" evidence="1">
    <location>
        <begin position="32"/>
        <end position="48"/>
    </location>
</feature>
<sequence length="93" mass="10677">MYGACRQLPTLPNCFVRKLPNFLVMVCSNHRYLAIGYLWIIYHLFYAIGDADIVIVKVTACPARGLSLACDVWLRRPRRKRDHGGWDQALLQG</sequence>
<name>A0AAV6VP09_9ARAC</name>
<proteinExistence type="predicted"/>
<gene>
    <name evidence="2" type="ORF">JTE90_006809</name>
</gene>
<accession>A0AAV6VP09</accession>
<reference evidence="2 3" key="1">
    <citation type="journal article" date="2022" name="Nat. Ecol. Evol.">
        <title>A masculinizing supergene underlies an exaggerated male reproductive morph in a spider.</title>
        <authorList>
            <person name="Hendrickx F."/>
            <person name="De Corte Z."/>
            <person name="Sonet G."/>
            <person name="Van Belleghem S.M."/>
            <person name="Kostlbacher S."/>
            <person name="Vangestel C."/>
        </authorList>
    </citation>
    <scope>NUCLEOTIDE SEQUENCE [LARGE SCALE GENOMIC DNA]</scope>
    <source>
        <strain evidence="2">W744_W776</strain>
    </source>
</reference>
<dbReference type="EMBL" id="JAFNEN010000051">
    <property type="protein sequence ID" value="KAG8197768.1"/>
    <property type="molecule type" value="Genomic_DNA"/>
</dbReference>
<dbReference type="AlphaFoldDB" id="A0AAV6VP09"/>
<evidence type="ECO:0000256" key="1">
    <source>
        <dbReference type="SAM" id="Phobius"/>
    </source>
</evidence>
<evidence type="ECO:0000313" key="2">
    <source>
        <dbReference type="EMBL" id="KAG8197768.1"/>
    </source>
</evidence>
<comment type="caution">
    <text evidence="2">The sequence shown here is derived from an EMBL/GenBank/DDBJ whole genome shotgun (WGS) entry which is preliminary data.</text>
</comment>
<evidence type="ECO:0000313" key="3">
    <source>
        <dbReference type="Proteomes" id="UP000827092"/>
    </source>
</evidence>
<protein>
    <submittedName>
        <fullName evidence="2">Uncharacterized protein</fullName>
    </submittedName>
</protein>